<dbReference type="InParanoid" id="G2Y8I4"/>
<dbReference type="STRING" id="999810.G2Y8I4"/>
<protein>
    <submittedName>
        <fullName evidence="2">Uncharacterized protein</fullName>
    </submittedName>
</protein>
<sequence>MFLISVLRYALFLLVPLSLTFTSYLYLYPAFHGCAFPSPEYDASEAYVNTLRQHTLPNLYDATKVAPFRLLALGDPQLEGESSIRDIDSVNLPNLKKFFEDSGIFSGTTHSPLQRVRHSLHDIIDFWLDDLPKAFETYLPCNSLVVGPYTCYGTRGSRRESMDR</sequence>
<organism evidence="2 3">
    <name type="scientific">Botryotinia fuckeliana (strain T4)</name>
    <name type="common">Noble rot fungus</name>
    <name type="synonym">Botrytis cinerea</name>
    <dbReference type="NCBI Taxonomy" id="999810"/>
    <lineage>
        <taxon>Eukaryota</taxon>
        <taxon>Fungi</taxon>
        <taxon>Dikarya</taxon>
        <taxon>Ascomycota</taxon>
        <taxon>Pezizomycotina</taxon>
        <taxon>Leotiomycetes</taxon>
        <taxon>Helotiales</taxon>
        <taxon>Sclerotiniaceae</taxon>
        <taxon>Botrytis</taxon>
    </lineage>
</organism>
<keyword evidence="1" id="KW-0812">Transmembrane</keyword>
<dbReference type="Proteomes" id="UP000008177">
    <property type="component" value="Unplaced contigs"/>
</dbReference>
<evidence type="ECO:0000256" key="1">
    <source>
        <dbReference type="SAM" id="Phobius"/>
    </source>
</evidence>
<dbReference type="EMBL" id="FQ790299">
    <property type="protein sequence ID" value="CCD48891.1"/>
    <property type="molecule type" value="Genomic_DNA"/>
</dbReference>
<feature type="transmembrane region" description="Helical" evidence="1">
    <location>
        <begin position="6"/>
        <end position="27"/>
    </location>
</feature>
<reference evidence="3" key="1">
    <citation type="journal article" date="2011" name="PLoS Genet.">
        <title>Genomic analysis of the necrotrophic fungal pathogens Sclerotinia sclerotiorum and Botrytis cinerea.</title>
        <authorList>
            <person name="Amselem J."/>
            <person name="Cuomo C.A."/>
            <person name="van Kan J.A."/>
            <person name="Viaud M."/>
            <person name="Benito E.P."/>
            <person name="Couloux A."/>
            <person name="Coutinho P.M."/>
            <person name="de Vries R.P."/>
            <person name="Dyer P.S."/>
            <person name="Fillinger S."/>
            <person name="Fournier E."/>
            <person name="Gout L."/>
            <person name="Hahn M."/>
            <person name="Kohn L."/>
            <person name="Lapalu N."/>
            <person name="Plummer K.M."/>
            <person name="Pradier J.M."/>
            <person name="Quevillon E."/>
            <person name="Sharon A."/>
            <person name="Simon A."/>
            <person name="ten Have A."/>
            <person name="Tudzynski B."/>
            <person name="Tudzynski P."/>
            <person name="Wincker P."/>
            <person name="Andrew M."/>
            <person name="Anthouard V."/>
            <person name="Beever R.E."/>
            <person name="Beffa R."/>
            <person name="Benoit I."/>
            <person name="Bouzid O."/>
            <person name="Brault B."/>
            <person name="Chen Z."/>
            <person name="Choquer M."/>
            <person name="Collemare J."/>
            <person name="Cotton P."/>
            <person name="Danchin E.G."/>
            <person name="Da Silva C."/>
            <person name="Gautier A."/>
            <person name="Giraud C."/>
            <person name="Giraud T."/>
            <person name="Gonzalez C."/>
            <person name="Grossetete S."/>
            <person name="Guldener U."/>
            <person name="Henrissat B."/>
            <person name="Howlett B.J."/>
            <person name="Kodira C."/>
            <person name="Kretschmer M."/>
            <person name="Lappartient A."/>
            <person name="Leroch M."/>
            <person name="Levis C."/>
            <person name="Mauceli E."/>
            <person name="Neuveglise C."/>
            <person name="Oeser B."/>
            <person name="Pearson M."/>
            <person name="Poulain J."/>
            <person name="Poussereau N."/>
            <person name="Quesneville H."/>
            <person name="Rascle C."/>
            <person name="Schumacher J."/>
            <person name="Segurens B."/>
            <person name="Sexton A."/>
            <person name="Silva E."/>
            <person name="Sirven C."/>
            <person name="Soanes D.M."/>
            <person name="Talbot N.J."/>
            <person name="Templeton M."/>
            <person name="Yandava C."/>
            <person name="Yarden O."/>
            <person name="Zeng Q."/>
            <person name="Rollins J.A."/>
            <person name="Lebrun M.H."/>
            <person name="Dickman M."/>
        </authorList>
    </citation>
    <scope>NUCLEOTIDE SEQUENCE [LARGE SCALE GENOMIC DNA]</scope>
    <source>
        <strain evidence="3">T4</strain>
    </source>
</reference>
<keyword evidence="1" id="KW-1133">Transmembrane helix</keyword>
<keyword evidence="1" id="KW-0472">Membrane</keyword>
<accession>G2Y8I4</accession>
<evidence type="ECO:0000313" key="2">
    <source>
        <dbReference type="EMBL" id="CCD48891.1"/>
    </source>
</evidence>
<dbReference type="AlphaFoldDB" id="G2Y8I4"/>
<evidence type="ECO:0000313" key="3">
    <source>
        <dbReference type="Proteomes" id="UP000008177"/>
    </source>
</evidence>
<dbReference type="HOGENOM" id="CLU_1618763_0_0_1"/>
<proteinExistence type="predicted"/>
<name>G2Y8I4_BOTF4</name>
<gene>
    <name evidence="2" type="ORF">BofuT4_P105490.1</name>
</gene>